<evidence type="ECO:0000313" key="1">
    <source>
        <dbReference type="EMBL" id="KAL3507129.1"/>
    </source>
</evidence>
<evidence type="ECO:0000313" key="2">
    <source>
        <dbReference type="Proteomes" id="UP001630127"/>
    </source>
</evidence>
<name>A0ABD2YMF8_9GENT</name>
<dbReference type="EMBL" id="JBJUIK010000013">
    <property type="protein sequence ID" value="KAL3507129.1"/>
    <property type="molecule type" value="Genomic_DNA"/>
</dbReference>
<accession>A0ABD2YMF8</accession>
<reference evidence="1 2" key="1">
    <citation type="submission" date="2024-11" db="EMBL/GenBank/DDBJ databases">
        <title>A near-complete genome assembly of Cinchona calisaya.</title>
        <authorList>
            <person name="Lian D.C."/>
            <person name="Zhao X.W."/>
            <person name="Wei L."/>
        </authorList>
    </citation>
    <scope>NUCLEOTIDE SEQUENCE [LARGE SCALE GENOMIC DNA]</scope>
    <source>
        <tissue evidence="1">Nenye</tissue>
    </source>
</reference>
<dbReference type="Proteomes" id="UP001630127">
    <property type="component" value="Unassembled WGS sequence"/>
</dbReference>
<proteinExistence type="predicted"/>
<organism evidence="1 2">
    <name type="scientific">Cinchona calisaya</name>
    <dbReference type="NCBI Taxonomy" id="153742"/>
    <lineage>
        <taxon>Eukaryota</taxon>
        <taxon>Viridiplantae</taxon>
        <taxon>Streptophyta</taxon>
        <taxon>Embryophyta</taxon>
        <taxon>Tracheophyta</taxon>
        <taxon>Spermatophyta</taxon>
        <taxon>Magnoliopsida</taxon>
        <taxon>eudicotyledons</taxon>
        <taxon>Gunneridae</taxon>
        <taxon>Pentapetalae</taxon>
        <taxon>asterids</taxon>
        <taxon>lamiids</taxon>
        <taxon>Gentianales</taxon>
        <taxon>Rubiaceae</taxon>
        <taxon>Cinchonoideae</taxon>
        <taxon>Cinchoneae</taxon>
        <taxon>Cinchona</taxon>
    </lineage>
</organism>
<sequence length="214" mass="24262">MVQTLVNGDSLGLTLGELVLKPQHKNPKSYDKSLNGDKIFEPSLGTLKAAHNDGESVLPPINKDFHHLPGYWLGSPSLPSSHRWFSRKFLYCGKPSRIGEISKAMNELRMEDVDCSKPTRLHKLLIDDHHCMIRHPRKRIPLQLNNIFDSLTDIDSIMHPNLPRHEIMASLHSFLSELANMDFSVLGDDDYAIVALVTCRLCKQYSITYSMVTL</sequence>
<protein>
    <submittedName>
        <fullName evidence="1">Uncharacterized protein</fullName>
    </submittedName>
</protein>
<comment type="caution">
    <text evidence="1">The sequence shown here is derived from an EMBL/GenBank/DDBJ whole genome shotgun (WGS) entry which is preliminary data.</text>
</comment>
<keyword evidence="2" id="KW-1185">Reference proteome</keyword>
<gene>
    <name evidence="1" type="ORF">ACH5RR_032511</name>
</gene>
<dbReference type="AlphaFoldDB" id="A0ABD2YMF8"/>